<feature type="transmembrane region" description="Helical" evidence="7">
    <location>
        <begin position="269"/>
        <end position="289"/>
    </location>
</feature>
<evidence type="ECO:0000313" key="9">
    <source>
        <dbReference type="EMBL" id="QKG85040.1"/>
    </source>
</evidence>
<evidence type="ECO:0000256" key="3">
    <source>
        <dbReference type="ARBA" id="ARBA00022475"/>
    </source>
</evidence>
<dbReference type="EMBL" id="CP048104">
    <property type="protein sequence ID" value="QKG85040.1"/>
    <property type="molecule type" value="Genomic_DNA"/>
</dbReference>
<feature type="transmembrane region" description="Helical" evidence="7">
    <location>
        <begin position="361"/>
        <end position="383"/>
    </location>
</feature>
<evidence type="ECO:0000259" key="8">
    <source>
        <dbReference type="PROSITE" id="PS50850"/>
    </source>
</evidence>
<dbReference type="InterPro" id="IPR020846">
    <property type="entry name" value="MFS_dom"/>
</dbReference>
<keyword evidence="2" id="KW-0813">Transport</keyword>
<dbReference type="InterPro" id="IPR036259">
    <property type="entry name" value="MFS_trans_sf"/>
</dbReference>
<evidence type="ECO:0000256" key="2">
    <source>
        <dbReference type="ARBA" id="ARBA00022448"/>
    </source>
</evidence>
<dbReference type="AlphaFoldDB" id="A0A7D3Y179"/>
<dbReference type="KEGG" id="kpul:GXN76_11550"/>
<dbReference type="CDD" id="cd17337">
    <property type="entry name" value="MFS_CsbX"/>
    <property type="match status" value="1"/>
</dbReference>
<keyword evidence="4 7" id="KW-0812">Transmembrane</keyword>
<dbReference type="InterPro" id="IPR011701">
    <property type="entry name" value="MFS"/>
</dbReference>
<feature type="domain" description="Major facilitator superfamily (MFS) profile" evidence="8">
    <location>
        <begin position="19"/>
        <end position="414"/>
    </location>
</feature>
<dbReference type="RefSeq" id="WP_173223319.1">
    <property type="nucleotide sequence ID" value="NZ_CP048104.1"/>
</dbReference>
<feature type="transmembrane region" description="Helical" evidence="7">
    <location>
        <begin position="21"/>
        <end position="46"/>
    </location>
</feature>
<dbReference type="GO" id="GO:0005886">
    <property type="term" value="C:plasma membrane"/>
    <property type="evidence" value="ECO:0007669"/>
    <property type="project" value="UniProtKB-SubCell"/>
</dbReference>
<evidence type="ECO:0000256" key="4">
    <source>
        <dbReference type="ARBA" id="ARBA00022692"/>
    </source>
</evidence>
<keyword evidence="3" id="KW-1003">Cell membrane</keyword>
<comment type="subcellular location">
    <subcellularLocation>
        <location evidence="1">Cell membrane</location>
        <topology evidence="1">Multi-pass membrane protein</topology>
    </subcellularLocation>
</comment>
<name>A0A7D3Y179_9BACL</name>
<dbReference type="PANTHER" id="PTHR23513:SF6">
    <property type="entry name" value="MAJOR FACILITATOR SUPERFAMILY ASSOCIATED DOMAIN-CONTAINING PROTEIN"/>
    <property type="match status" value="1"/>
</dbReference>
<feature type="transmembrane region" description="Helical" evidence="7">
    <location>
        <begin position="389"/>
        <end position="409"/>
    </location>
</feature>
<evidence type="ECO:0000256" key="5">
    <source>
        <dbReference type="ARBA" id="ARBA00022989"/>
    </source>
</evidence>
<feature type="transmembrane region" description="Helical" evidence="7">
    <location>
        <begin position="144"/>
        <end position="166"/>
    </location>
</feature>
<keyword evidence="10" id="KW-1185">Reference proteome</keyword>
<dbReference type="GO" id="GO:0022857">
    <property type="term" value="F:transmembrane transporter activity"/>
    <property type="evidence" value="ECO:0007669"/>
    <property type="project" value="InterPro"/>
</dbReference>
<accession>A0A7D3Y179</accession>
<dbReference type="Gene3D" id="1.20.1250.20">
    <property type="entry name" value="MFS general substrate transporter like domains"/>
    <property type="match status" value="2"/>
</dbReference>
<keyword evidence="5 7" id="KW-1133">Transmembrane helix</keyword>
<dbReference type="NCBIfam" id="TIGR00897">
    <property type="entry name" value="2A0118"/>
    <property type="match status" value="1"/>
</dbReference>
<gene>
    <name evidence="9" type="ORF">GXN76_11550</name>
</gene>
<evidence type="ECO:0000256" key="7">
    <source>
        <dbReference type="SAM" id="Phobius"/>
    </source>
</evidence>
<organism evidence="9 10">
    <name type="scientific">Kroppenstedtia pulmonis</name>
    <dbReference type="NCBI Taxonomy" id="1380685"/>
    <lineage>
        <taxon>Bacteria</taxon>
        <taxon>Bacillati</taxon>
        <taxon>Bacillota</taxon>
        <taxon>Bacilli</taxon>
        <taxon>Bacillales</taxon>
        <taxon>Thermoactinomycetaceae</taxon>
        <taxon>Kroppenstedtia</taxon>
    </lineage>
</organism>
<feature type="transmembrane region" description="Helical" evidence="7">
    <location>
        <begin position="87"/>
        <end position="105"/>
    </location>
</feature>
<feature type="transmembrane region" description="Helical" evidence="7">
    <location>
        <begin position="117"/>
        <end position="137"/>
    </location>
</feature>
<keyword evidence="6 7" id="KW-0472">Membrane</keyword>
<proteinExistence type="predicted"/>
<reference evidence="9 10" key="1">
    <citation type="submission" date="2020-01" db="EMBL/GenBank/DDBJ databases">
        <authorList>
            <person name="Gulvik C.A."/>
            <person name="Batra D.G."/>
        </authorList>
    </citation>
    <scope>NUCLEOTIDE SEQUENCE [LARGE SCALE GENOMIC DNA]</scope>
    <source>
        <strain evidence="9 10">W9323</strain>
    </source>
</reference>
<evidence type="ECO:0000256" key="1">
    <source>
        <dbReference type="ARBA" id="ARBA00004651"/>
    </source>
</evidence>
<feature type="transmembrane region" description="Helical" evidence="7">
    <location>
        <begin position="58"/>
        <end position="80"/>
    </location>
</feature>
<dbReference type="Pfam" id="PF07690">
    <property type="entry name" value="MFS_1"/>
    <property type="match status" value="2"/>
</dbReference>
<evidence type="ECO:0000313" key="10">
    <source>
        <dbReference type="Proteomes" id="UP000503088"/>
    </source>
</evidence>
<sequence length="423" mass="46151">MKTLSTTQRFADKVGIPSTLFWGYVGVLIFMLGDGLEMGWLSPYLIKGGLSVQQSASIFTAYGIALTVAAWFSGVMVEIWGPRKTMTLGLALFVVGSIGFITIGLPNHSLAVMLPTYSLRGFGYPLFAYAFLVWVTYRSPQDKLGTAVGWFWFAFTAGLNVLGSYYSSWVIPLIGEVSTLWTSLIFVTIGGIFALVINRDDFSGLKRTGDEKKEALKGLIQGITIVFENYKIGLGGIVRTINTTASFGFVVFLPSYMIDEIGFTQTQWLQIYGTMFLSNIFFNLIFGVVGDKVGWRNTVMWFGGVGCGIFTLLLYYVPLAVGPNYWIMMLVSILFGAFLAAYVPLSALLPSITPDKKGASMSILNLGAGLSAFVGPALVGVFIDSLGNAGVMWLFSILYFISAFLCYFITLPQGARTSAEVNK</sequence>
<dbReference type="PROSITE" id="PS50850">
    <property type="entry name" value="MFS"/>
    <property type="match status" value="1"/>
</dbReference>
<dbReference type="InterPro" id="IPR004748">
    <property type="entry name" value="Polyol_permease-like"/>
</dbReference>
<dbReference type="SUPFAM" id="SSF103473">
    <property type="entry name" value="MFS general substrate transporter"/>
    <property type="match status" value="1"/>
</dbReference>
<feature type="transmembrane region" description="Helical" evidence="7">
    <location>
        <begin position="301"/>
        <end position="319"/>
    </location>
</feature>
<dbReference type="PANTHER" id="PTHR23513">
    <property type="entry name" value="INTEGRAL MEMBRANE EFFLUX PROTEIN-RELATED"/>
    <property type="match status" value="1"/>
</dbReference>
<feature type="transmembrane region" description="Helical" evidence="7">
    <location>
        <begin position="325"/>
        <end position="349"/>
    </location>
</feature>
<evidence type="ECO:0000256" key="6">
    <source>
        <dbReference type="ARBA" id="ARBA00023136"/>
    </source>
</evidence>
<feature type="transmembrane region" description="Helical" evidence="7">
    <location>
        <begin position="237"/>
        <end position="257"/>
    </location>
</feature>
<feature type="transmembrane region" description="Helical" evidence="7">
    <location>
        <begin position="178"/>
        <end position="197"/>
    </location>
</feature>
<protein>
    <submittedName>
        <fullName evidence="9">MFS transporter</fullName>
    </submittedName>
</protein>
<dbReference type="Proteomes" id="UP000503088">
    <property type="component" value="Chromosome"/>
</dbReference>